<dbReference type="PANTHER" id="PTHR13847:SF279">
    <property type="entry name" value="FAD DEPENDENT OXIDOREDUCTASE DOMAIN-CONTAINING PROTEIN-RELATED"/>
    <property type="match status" value="1"/>
</dbReference>
<dbReference type="AlphaFoldDB" id="A0A8T9C3J6"/>
<evidence type="ECO:0000259" key="1">
    <source>
        <dbReference type="Pfam" id="PF01266"/>
    </source>
</evidence>
<dbReference type="Pfam" id="PF01266">
    <property type="entry name" value="DAO"/>
    <property type="match status" value="1"/>
</dbReference>
<accession>A0A8T9C3J6</accession>
<dbReference type="InterPro" id="IPR036188">
    <property type="entry name" value="FAD/NAD-bd_sf"/>
</dbReference>
<dbReference type="PANTHER" id="PTHR13847">
    <property type="entry name" value="SARCOSINE DEHYDROGENASE-RELATED"/>
    <property type="match status" value="1"/>
</dbReference>
<sequence length="469" mass="51907">MTGNNIFPVPNATLPYWRSELHGIDSLRTTEELPKECDVLIIGAGLSGVSTAYHLLSDNPSPPSIVLLEAREICSGATGRNGGHLLSPHSYVDPVVREHGVDAARELALFQRDQIYAMKGIAEKENLDCDAVLTRYFETFLTQAHADKVKRQYKEQLKAGLDFIQDVQYVGPKYAEQGSCRFVLYDIKHANWNQLSGVKGAKGGTTTTALQLWPYKFVTGLLARLVERTSINIQTHTPVTSVSPSEDAGSIVTTSRGSIKARKVVFATNAYTAGICPTIEKKIVPIKITCSHIKVPEKSPNQPPHLSHTYGINFNDSSRDYLIPRPDGGIICGGAKSTYAGDKNLWFNNVDDSTLIEQARPHFETVMQDNFRGWENSGAAVDYLWTGKYFADMREVIGYTADSWPHCGKVHGQENHYVLAGYNGAGMPVIFLAAKGISKMIREDVPFEESGIPRIFKVTEKRLEKDVTR</sequence>
<feature type="domain" description="FAD dependent oxidoreductase" evidence="1">
    <location>
        <begin position="38"/>
        <end position="438"/>
    </location>
</feature>
<evidence type="ECO:0000313" key="3">
    <source>
        <dbReference type="Proteomes" id="UP000469558"/>
    </source>
</evidence>
<dbReference type="GO" id="GO:0005737">
    <property type="term" value="C:cytoplasm"/>
    <property type="evidence" value="ECO:0007669"/>
    <property type="project" value="TreeGrafter"/>
</dbReference>
<gene>
    <name evidence="2" type="primary">puuB_0</name>
    <name evidence="2" type="ORF">LSUE1_G005776</name>
</gene>
<dbReference type="Proteomes" id="UP000469558">
    <property type="component" value="Unassembled WGS sequence"/>
</dbReference>
<protein>
    <submittedName>
        <fullName evidence="2">Gamma-glutamylputrescine oxidoreductase</fullName>
    </submittedName>
</protein>
<dbReference type="Gene3D" id="3.30.9.10">
    <property type="entry name" value="D-Amino Acid Oxidase, subunit A, domain 2"/>
    <property type="match status" value="1"/>
</dbReference>
<dbReference type="EMBL" id="QGMK01000742">
    <property type="protein sequence ID" value="TVY78531.1"/>
    <property type="molecule type" value="Genomic_DNA"/>
</dbReference>
<proteinExistence type="predicted"/>
<name>A0A8T9C3J6_9HELO</name>
<keyword evidence="3" id="KW-1185">Reference proteome</keyword>
<reference evidence="2 3" key="1">
    <citation type="submission" date="2018-05" db="EMBL/GenBank/DDBJ databases">
        <title>Genome sequencing and assembly of the regulated plant pathogen Lachnellula willkommii and related sister species for the development of diagnostic species identification markers.</title>
        <authorList>
            <person name="Giroux E."/>
            <person name="Bilodeau G."/>
        </authorList>
    </citation>
    <scope>NUCLEOTIDE SEQUENCE [LARGE SCALE GENOMIC DNA]</scope>
    <source>
        <strain evidence="2 3">CBS 268.59</strain>
    </source>
</reference>
<comment type="caution">
    <text evidence="2">The sequence shown here is derived from an EMBL/GenBank/DDBJ whole genome shotgun (WGS) entry which is preliminary data.</text>
</comment>
<organism evidence="2 3">
    <name type="scientific">Lachnellula suecica</name>
    <dbReference type="NCBI Taxonomy" id="602035"/>
    <lineage>
        <taxon>Eukaryota</taxon>
        <taxon>Fungi</taxon>
        <taxon>Dikarya</taxon>
        <taxon>Ascomycota</taxon>
        <taxon>Pezizomycotina</taxon>
        <taxon>Leotiomycetes</taxon>
        <taxon>Helotiales</taxon>
        <taxon>Lachnaceae</taxon>
        <taxon>Lachnellula</taxon>
    </lineage>
</organism>
<dbReference type="Gene3D" id="3.50.50.60">
    <property type="entry name" value="FAD/NAD(P)-binding domain"/>
    <property type="match status" value="1"/>
</dbReference>
<dbReference type="OrthoDB" id="429143at2759"/>
<dbReference type="SUPFAM" id="SSF51905">
    <property type="entry name" value="FAD/NAD(P)-binding domain"/>
    <property type="match status" value="1"/>
</dbReference>
<evidence type="ECO:0000313" key="2">
    <source>
        <dbReference type="EMBL" id="TVY78531.1"/>
    </source>
</evidence>
<dbReference type="InterPro" id="IPR006076">
    <property type="entry name" value="FAD-dep_OxRdtase"/>
</dbReference>